<dbReference type="PANTHER" id="PTHR34001">
    <property type="entry name" value="BLL7405 PROTEIN"/>
    <property type="match status" value="1"/>
</dbReference>
<dbReference type="SUPFAM" id="SSF56925">
    <property type="entry name" value="OMPA-like"/>
    <property type="match status" value="1"/>
</dbReference>
<evidence type="ECO:0000313" key="8">
    <source>
        <dbReference type="Proteomes" id="UP000245916"/>
    </source>
</evidence>
<evidence type="ECO:0000256" key="1">
    <source>
        <dbReference type="ARBA" id="ARBA00004370"/>
    </source>
</evidence>
<dbReference type="InterPro" id="IPR006315">
    <property type="entry name" value="OM_autotransptr_brl_dom"/>
</dbReference>
<dbReference type="RefSeq" id="WP_109270937.1">
    <property type="nucleotide sequence ID" value="NZ_QFFF01000001.1"/>
</dbReference>
<dbReference type="NCBIfam" id="TIGR01414">
    <property type="entry name" value="autotrans_barl"/>
    <property type="match status" value="1"/>
</dbReference>
<evidence type="ECO:0000256" key="4">
    <source>
        <dbReference type="ARBA" id="ARBA00038306"/>
    </source>
</evidence>
<dbReference type="Proteomes" id="UP000245916">
    <property type="component" value="Unassembled WGS sequence"/>
</dbReference>
<keyword evidence="3" id="KW-0472">Membrane</keyword>
<organism evidence="7 8">
    <name type="scientific">Allosphingosinicella humi</name>
    <dbReference type="NCBI Taxonomy" id="2068657"/>
    <lineage>
        <taxon>Bacteria</taxon>
        <taxon>Pseudomonadati</taxon>
        <taxon>Pseudomonadota</taxon>
        <taxon>Alphaproteobacteria</taxon>
        <taxon>Sphingomonadales</taxon>
        <taxon>Sphingomonadaceae</taxon>
        <taxon>Allosphingosinicella</taxon>
    </lineage>
</organism>
<dbReference type="EMBL" id="QFFF01000001">
    <property type="protein sequence ID" value="PWG02798.1"/>
    <property type="molecule type" value="Genomic_DNA"/>
</dbReference>
<keyword evidence="8" id="KW-1185">Reference proteome</keyword>
<evidence type="ECO:0000313" key="7">
    <source>
        <dbReference type="EMBL" id="PWG02798.1"/>
    </source>
</evidence>
<comment type="caution">
    <text evidence="7">The sequence shown here is derived from an EMBL/GenBank/DDBJ whole genome shotgun (WGS) entry which is preliminary data.</text>
</comment>
<dbReference type="InterPro" id="IPR011250">
    <property type="entry name" value="OMP/PagP_B-barrel"/>
</dbReference>
<dbReference type="GO" id="GO:0019867">
    <property type="term" value="C:outer membrane"/>
    <property type="evidence" value="ECO:0007669"/>
    <property type="project" value="InterPro"/>
</dbReference>
<gene>
    <name evidence="7" type="ORF">DF286_07920</name>
</gene>
<evidence type="ECO:0000259" key="6">
    <source>
        <dbReference type="Pfam" id="PF13505"/>
    </source>
</evidence>
<dbReference type="Pfam" id="PF13505">
    <property type="entry name" value="OMP_b-brl"/>
    <property type="match status" value="1"/>
</dbReference>
<evidence type="ECO:0000256" key="5">
    <source>
        <dbReference type="SAM" id="SignalP"/>
    </source>
</evidence>
<feature type="chain" id="PRO_5015496202" description="Outer membrane protein beta-barrel domain-containing protein" evidence="5">
    <location>
        <begin position="21"/>
        <end position="216"/>
    </location>
</feature>
<dbReference type="AlphaFoldDB" id="A0A2U2J390"/>
<evidence type="ECO:0000256" key="2">
    <source>
        <dbReference type="ARBA" id="ARBA00022729"/>
    </source>
</evidence>
<keyword evidence="2 5" id="KW-0732">Signal</keyword>
<feature type="domain" description="Outer membrane protein beta-barrel" evidence="6">
    <location>
        <begin position="8"/>
        <end position="216"/>
    </location>
</feature>
<dbReference type="PANTHER" id="PTHR34001:SF3">
    <property type="entry name" value="BLL7405 PROTEIN"/>
    <property type="match status" value="1"/>
</dbReference>
<dbReference type="Gene3D" id="2.40.160.20">
    <property type="match status" value="1"/>
</dbReference>
<dbReference type="InterPro" id="IPR027385">
    <property type="entry name" value="Beta-barrel_OMP"/>
</dbReference>
<comment type="similarity">
    <text evidence="4">Belongs to the Omp25/RopB family.</text>
</comment>
<comment type="subcellular location">
    <subcellularLocation>
        <location evidence="1">Membrane</location>
    </subcellularLocation>
</comment>
<protein>
    <recommendedName>
        <fullName evidence="6">Outer membrane protein beta-barrel domain-containing protein</fullName>
    </recommendedName>
</protein>
<proteinExistence type="inferred from homology"/>
<reference evidence="7 8" key="1">
    <citation type="submission" date="2018-05" db="EMBL/GenBank/DDBJ databases">
        <title>Genome of Sphingosinicella humi QZX222.</title>
        <authorList>
            <person name="Qiao Z."/>
            <person name="Wang G."/>
        </authorList>
    </citation>
    <scope>NUCLEOTIDE SEQUENCE [LARGE SCALE GENOMIC DNA]</scope>
    <source>
        <strain evidence="7 8">QZX222</strain>
    </source>
</reference>
<dbReference type="OrthoDB" id="8222426at2"/>
<evidence type="ECO:0000256" key="3">
    <source>
        <dbReference type="ARBA" id="ARBA00023136"/>
    </source>
</evidence>
<sequence>MRSYVIAALLAGSVAFPAMAQPTSPFTGPRVEGLIGYDSLRSGEREDDADTATDQGDETIDGVGFGVGVGYDYDVGGVILGVEGEFMESSGEQDSDESIDGFTRSIETGRDLYVGGRVGMQVAPSTMIYAKGGYTNLAVEANYEGVDNTVEFDDNADGFRVGAGVEQLFGPNAYGKLEYRYSNYNNIEHNIEGATDVTRNIDLDRHQVVAGVGFRF</sequence>
<name>A0A2U2J390_9SPHN</name>
<accession>A0A2U2J390</accession>
<dbReference type="InterPro" id="IPR051692">
    <property type="entry name" value="OMP-like"/>
</dbReference>
<feature type="signal peptide" evidence="5">
    <location>
        <begin position="1"/>
        <end position="20"/>
    </location>
</feature>